<comment type="caution">
    <text evidence="2">The sequence shown here is derived from an EMBL/GenBank/DDBJ whole genome shotgun (WGS) entry which is preliminary data.</text>
</comment>
<dbReference type="EMBL" id="JAGFBS010000001">
    <property type="protein sequence ID" value="KAG6381831.1"/>
    <property type="molecule type" value="Genomic_DNA"/>
</dbReference>
<feature type="transmembrane region" description="Helical" evidence="1">
    <location>
        <begin position="103"/>
        <end position="126"/>
    </location>
</feature>
<dbReference type="OrthoDB" id="2548432at2759"/>
<proteinExistence type="predicted"/>
<keyword evidence="1" id="KW-1133">Transmembrane helix</keyword>
<feature type="transmembrane region" description="Helical" evidence="1">
    <location>
        <begin position="65"/>
        <end position="91"/>
    </location>
</feature>
<keyword evidence="1" id="KW-0472">Membrane</keyword>
<protein>
    <submittedName>
        <fullName evidence="2">Uncharacterized protein</fullName>
    </submittedName>
</protein>
<feature type="transmembrane region" description="Helical" evidence="1">
    <location>
        <begin position="238"/>
        <end position="258"/>
    </location>
</feature>
<dbReference type="Proteomes" id="UP000683000">
    <property type="component" value="Unassembled WGS sequence"/>
</dbReference>
<evidence type="ECO:0000313" key="3">
    <source>
        <dbReference type="Proteomes" id="UP000683000"/>
    </source>
</evidence>
<feature type="transmembrane region" description="Helical" evidence="1">
    <location>
        <begin position="25"/>
        <end position="53"/>
    </location>
</feature>
<sequence length="385" mass="41978">MSANGTSPGGPISPSAAPPVPDLNAIIHLSLNTIMIGHTFLTLLLPLLIALFYFSTPQGRRRPIFVLNVIAIILAFTAGMMIDAFAIHSILSPQSPWPPSVNIAIGIIGAFQSILVDLILLVRLISVNPLSHLGPIRFAILTSLPILLKVARLVNLIIFIKVLADAARGPLGPENIAIVWASTPYLKIEWTAQVVDNAYVSLAFLWTIRDRGNRQGVTSDIHPNRVTFAQRMRTLSRIALSNFIIPSTFSIAQLIVVYRNVNVLIVNEVVLVNTMLAVFGVVFATVWAGNVSQRETRINLWEDAPPTDDGAVEKHPRRFAFPGLGTWRVASAPQTLAVGSMEYTIPMGETGLVERDGIVSEREKNGGMSQIVAVETSPYWLSMLV</sequence>
<keyword evidence="1" id="KW-0812">Transmembrane</keyword>
<organism evidence="2 3">
    <name type="scientific">Boletus reticuloceps</name>
    <dbReference type="NCBI Taxonomy" id="495285"/>
    <lineage>
        <taxon>Eukaryota</taxon>
        <taxon>Fungi</taxon>
        <taxon>Dikarya</taxon>
        <taxon>Basidiomycota</taxon>
        <taxon>Agaricomycotina</taxon>
        <taxon>Agaricomycetes</taxon>
        <taxon>Agaricomycetidae</taxon>
        <taxon>Boletales</taxon>
        <taxon>Boletineae</taxon>
        <taxon>Boletaceae</taxon>
        <taxon>Boletoideae</taxon>
        <taxon>Boletus</taxon>
    </lineage>
</organism>
<reference evidence="2" key="1">
    <citation type="submission" date="2021-03" db="EMBL/GenBank/DDBJ databases">
        <title>Evolutionary innovations through gain and loss of genes in the ectomycorrhizal Boletales.</title>
        <authorList>
            <person name="Wu G."/>
            <person name="Miyauchi S."/>
            <person name="Morin E."/>
            <person name="Yang Z.-L."/>
            <person name="Xu J."/>
            <person name="Martin F.M."/>
        </authorList>
    </citation>
    <scope>NUCLEOTIDE SEQUENCE</scope>
    <source>
        <strain evidence="2">BR01</strain>
    </source>
</reference>
<accession>A0A8I3AGR9</accession>
<name>A0A8I3AGR9_9AGAM</name>
<keyword evidence="3" id="KW-1185">Reference proteome</keyword>
<dbReference type="AlphaFoldDB" id="A0A8I3AGR9"/>
<evidence type="ECO:0000313" key="2">
    <source>
        <dbReference type="EMBL" id="KAG6381831.1"/>
    </source>
</evidence>
<gene>
    <name evidence="2" type="ORF">JVT61DRAFT_440</name>
</gene>
<evidence type="ECO:0000256" key="1">
    <source>
        <dbReference type="SAM" id="Phobius"/>
    </source>
</evidence>
<feature type="transmembrane region" description="Helical" evidence="1">
    <location>
        <begin position="270"/>
        <end position="289"/>
    </location>
</feature>